<dbReference type="Proteomes" id="UP000824134">
    <property type="component" value="Unassembled WGS sequence"/>
</dbReference>
<keyword evidence="1" id="KW-0812">Transmembrane</keyword>
<feature type="chain" id="PRO_5038513566" evidence="2">
    <location>
        <begin position="20"/>
        <end position="52"/>
    </location>
</feature>
<reference evidence="3" key="2">
    <citation type="submission" date="2021-04" db="EMBL/GenBank/DDBJ databases">
        <authorList>
            <person name="Gilroy R."/>
        </authorList>
    </citation>
    <scope>NUCLEOTIDE SEQUENCE</scope>
    <source>
        <strain evidence="3">ChiHjej12B11-9195</strain>
    </source>
</reference>
<dbReference type="AlphaFoldDB" id="A0A9D1ZSM8"/>
<proteinExistence type="predicted"/>
<reference evidence="3" key="1">
    <citation type="journal article" date="2021" name="PeerJ">
        <title>Extensive microbial diversity within the chicken gut microbiome revealed by metagenomics and culture.</title>
        <authorList>
            <person name="Gilroy R."/>
            <person name="Ravi A."/>
            <person name="Getino M."/>
            <person name="Pursley I."/>
            <person name="Horton D.L."/>
            <person name="Alikhan N.F."/>
            <person name="Baker D."/>
            <person name="Gharbi K."/>
            <person name="Hall N."/>
            <person name="Watson M."/>
            <person name="Adriaenssens E.M."/>
            <person name="Foster-Nyarko E."/>
            <person name="Jarju S."/>
            <person name="Secka A."/>
            <person name="Antonio M."/>
            <person name="Oren A."/>
            <person name="Chaudhuri R.R."/>
            <person name="La Ragione R."/>
            <person name="Hildebrand F."/>
            <person name="Pallen M.J."/>
        </authorList>
    </citation>
    <scope>NUCLEOTIDE SEQUENCE</scope>
    <source>
        <strain evidence="3">ChiHjej12B11-9195</strain>
    </source>
</reference>
<evidence type="ECO:0000313" key="4">
    <source>
        <dbReference type="Proteomes" id="UP000824134"/>
    </source>
</evidence>
<accession>A0A9D1ZSM8</accession>
<comment type="caution">
    <text evidence="3">The sequence shown here is derived from an EMBL/GenBank/DDBJ whole genome shotgun (WGS) entry which is preliminary data.</text>
</comment>
<feature type="signal peptide" evidence="2">
    <location>
        <begin position="1"/>
        <end position="19"/>
    </location>
</feature>
<keyword evidence="1" id="KW-1133">Transmembrane helix</keyword>
<keyword evidence="2" id="KW-0732">Signal</keyword>
<name>A0A9D1ZSM8_9MICC</name>
<evidence type="ECO:0000256" key="2">
    <source>
        <dbReference type="SAM" id="SignalP"/>
    </source>
</evidence>
<feature type="transmembrane region" description="Helical" evidence="1">
    <location>
        <begin position="29"/>
        <end position="46"/>
    </location>
</feature>
<dbReference type="EMBL" id="DXCN01000039">
    <property type="protein sequence ID" value="HIY94973.1"/>
    <property type="molecule type" value="Genomic_DNA"/>
</dbReference>
<evidence type="ECO:0000313" key="3">
    <source>
        <dbReference type="EMBL" id="HIY94973.1"/>
    </source>
</evidence>
<keyword evidence="1" id="KW-0472">Membrane</keyword>
<evidence type="ECO:0000256" key="1">
    <source>
        <dbReference type="SAM" id="Phobius"/>
    </source>
</evidence>
<organism evidence="3 4">
    <name type="scientific">Candidatus Rothia avicola</name>
    <dbReference type="NCBI Taxonomy" id="2840478"/>
    <lineage>
        <taxon>Bacteria</taxon>
        <taxon>Bacillati</taxon>
        <taxon>Actinomycetota</taxon>
        <taxon>Actinomycetes</taxon>
        <taxon>Micrococcales</taxon>
        <taxon>Micrococcaceae</taxon>
        <taxon>Rothia</taxon>
    </lineage>
</organism>
<gene>
    <name evidence="3" type="ORF">H9821_04825</name>
</gene>
<sequence>MKLKIWLALFAVFAVLALANPGQNNGGTFAVILLVGVLVYSMPTLAKEEDAQ</sequence>
<protein>
    <submittedName>
        <fullName evidence="3">Uncharacterized protein</fullName>
    </submittedName>
</protein>